<organism evidence="2 3">
    <name type="scientific">Candidatus Macondimonas diazotrophica</name>
    <dbReference type="NCBI Taxonomy" id="2305248"/>
    <lineage>
        <taxon>Bacteria</taxon>
        <taxon>Pseudomonadati</taxon>
        <taxon>Pseudomonadota</taxon>
        <taxon>Gammaproteobacteria</taxon>
        <taxon>Chromatiales</taxon>
        <taxon>Ectothiorhodospiraceae</taxon>
        <taxon>Candidatus Macondimonas</taxon>
    </lineage>
</organism>
<accession>A0A4Z0FBR8</accession>
<gene>
    <name evidence="2" type="ORF">E4680_04240</name>
</gene>
<keyword evidence="3" id="KW-1185">Reference proteome</keyword>
<evidence type="ECO:0000313" key="2">
    <source>
        <dbReference type="EMBL" id="TFZ83267.1"/>
    </source>
</evidence>
<dbReference type="AlphaFoldDB" id="A0A4Z0FBR8"/>
<evidence type="ECO:0000313" key="3">
    <source>
        <dbReference type="Proteomes" id="UP000297890"/>
    </source>
</evidence>
<dbReference type="RefSeq" id="WP_135281147.1">
    <property type="nucleotide sequence ID" value="NZ_SRIO01000004.1"/>
</dbReference>
<feature type="chain" id="PRO_5021480786" evidence="1">
    <location>
        <begin position="23"/>
        <end position="142"/>
    </location>
</feature>
<dbReference type="Proteomes" id="UP000297890">
    <property type="component" value="Unassembled WGS sequence"/>
</dbReference>
<sequence>MRRVTSCAWVLSAALAPFTVQAELIELSDAELSRIEGTNGLGTWNPGPAMIEPQQPAVPISSPWTLNAEWEAIGLSLPTVAPPFTWAMSLRDSLDPVTLPSIQPFASRLHSFPGLAGTVTGASLSLAGAYLLTLNGQYILAR</sequence>
<reference evidence="2 3" key="1">
    <citation type="journal article" date="2019" name="ISME J.">
        <title>Candidatus Macondimonas diazotrophica, a novel gammaproteobacterial genus dominating crude-oil-contaminated coastal sediments.</title>
        <authorList>
            <person name="Karthikeyan S."/>
            <person name="Konstantinidis K."/>
        </authorList>
    </citation>
    <scope>NUCLEOTIDE SEQUENCE [LARGE SCALE GENOMIC DNA]</scope>
    <source>
        <strain evidence="2 3">KTK01</strain>
    </source>
</reference>
<protein>
    <submittedName>
        <fullName evidence="2">Uncharacterized protein</fullName>
    </submittedName>
</protein>
<feature type="signal peptide" evidence="1">
    <location>
        <begin position="1"/>
        <end position="22"/>
    </location>
</feature>
<comment type="caution">
    <text evidence="2">The sequence shown here is derived from an EMBL/GenBank/DDBJ whole genome shotgun (WGS) entry which is preliminary data.</text>
</comment>
<keyword evidence="1" id="KW-0732">Signal</keyword>
<dbReference type="EMBL" id="SRIO01000004">
    <property type="protein sequence ID" value="TFZ83267.1"/>
    <property type="molecule type" value="Genomic_DNA"/>
</dbReference>
<name>A0A4Z0FBR8_9GAMM</name>
<proteinExistence type="predicted"/>
<evidence type="ECO:0000256" key="1">
    <source>
        <dbReference type="SAM" id="SignalP"/>
    </source>
</evidence>